<evidence type="ECO:0000313" key="3">
    <source>
        <dbReference type="EMBL" id="NSJ52430.1"/>
    </source>
</evidence>
<feature type="transmembrane region" description="Helical" evidence="1">
    <location>
        <begin position="128"/>
        <end position="154"/>
    </location>
</feature>
<evidence type="ECO:0000256" key="1">
    <source>
        <dbReference type="SAM" id="Phobius"/>
    </source>
</evidence>
<evidence type="ECO:0000313" key="2">
    <source>
        <dbReference type="EMBL" id="MCG4746279.1"/>
    </source>
</evidence>
<dbReference type="Proteomes" id="UP000669239">
    <property type="component" value="Unassembled WGS sequence"/>
</dbReference>
<keyword evidence="4" id="KW-1185">Reference proteome</keyword>
<keyword evidence="1" id="KW-0812">Transmembrane</keyword>
<dbReference type="InterPro" id="IPR012652">
    <property type="entry name" value="ThiW"/>
</dbReference>
<feature type="transmembrane region" description="Helical" evidence="1">
    <location>
        <begin position="43"/>
        <end position="63"/>
    </location>
</feature>
<dbReference type="AlphaFoldDB" id="A0AAX1SFA8"/>
<dbReference type="EMBL" id="JAAITT010000072">
    <property type="protein sequence ID" value="NSJ52430.1"/>
    <property type="molecule type" value="Genomic_DNA"/>
</dbReference>
<protein>
    <submittedName>
        <fullName evidence="2">Energy coupling factor transporter S component ThiW</fullName>
    </submittedName>
</protein>
<reference evidence="2" key="3">
    <citation type="submission" date="2022-01" db="EMBL/GenBank/DDBJ databases">
        <title>Collection of gut derived symbiotic bacterial strains cultured from healthy donors.</title>
        <authorList>
            <person name="Lin H."/>
            <person name="Kohout C."/>
            <person name="Waligurski E."/>
            <person name="Pamer E.G."/>
        </authorList>
    </citation>
    <scope>NUCLEOTIDE SEQUENCE</scope>
    <source>
        <strain evidence="2">DFI.6.55</strain>
    </source>
</reference>
<dbReference type="NCBIfam" id="TIGR02359">
    <property type="entry name" value="thiW"/>
    <property type="match status" value="1"/>
</dbReference>
<keyword evidence="1" id="KW-0472">Membrane</keyword>
<dbReference type="Proteomes" id="UP001299608">
    <property type="component" value="Unassembled WGS sequence"/>
</dbReference>
<name>A0AAX1SFA8_9FIRM</name>
<dbReference type="EMBL" id="JAKNGE010000014">
    <property type="protein sequence ID" value="MCG4746279.1"/>
    <property type="molecule type" value="Genomic_DNA"/>
</dbReference>
<evidence type="ECO:0000313" key="4">
    <source>
        <dbReference type="Proteomes" id="UP000669239"/>
    </source>
</evidence>
<evidence type="ECO:0000313" key="5">
    <source>
        <dbReference type="Proteomes" id="UP001299608"/>
    </source>
</evidence>
<dbReference type="RefSeq" id="WP_117561703.1">
    <property type="nucleotide sequence ID" value="NZ_BAABZL010000001.1"/>
</dbReference>
<proteinExistence type="predicted"/>
<gene>
    <name evidence="2" type="primary">thiW</name>
    <name evidence="3" type="ORF">G5B36_27655</name>
    <name evidence="2" type="ORF">L0N08_12705</name>
</gene>
<sequence>MKVNSKKLAVSAMLVAVTVSLSGFSIPIGASRCFPAQHLANVVAGVFLGPWYGAAMAFCTSLIRNLMGTGSLLAFPGSMIGALVCGMLYRSTGKLAPAYAGEVVGTGILGGILCYPVATLVMGKEAAIFAYVMPFLMSTLCGTVIAAFLIGVLCKSGAFKYMKQLLDANVQPSVAVKRQGK</sequence>
<dbReference type="GeneID" id="97203931"/>
<comment type="caution">
    <text evidence="2">The sequence shown here is derived from an EMBL/GenBank/DDBJ whole genome shotgun (WGS) entry which is preliminary data.</text>
</comment>
<keyword evidence="1" id="KW-1133">Transmembrane helix</keyword>
<reference evidence="3 4" key="1">
    <citation type="journal article" date="2020" name="Cell Host Microbe">
        <title>Functional and Genomic Variation between Human-Derived Isolates of Lachnospiraceae Reveals Inter- and Intra-Species Diversity.</title>
        <authorList>
            <person name="Sorbara M.T."/>
            <person name="Littmann E.R."/>
            <person name="Fontana E."/>
            <person name="Moody T.U."/>
            <person name="Kohout C.E."/>
            <person name="Gjonbalaj M."/>
            <person name="Eaton V."/>
            <person name="Seok R."/>
            <person name="Leiner I.M."/>
            <person name="Pamer E.G."/>
        </authorList>
    </citation>
    <scope>NUCLEOTIDE SEQUENCE [LARGE SCALE GENOMIC DNA]</scope>
    <source>
        <strain evidence="3 4">MSK.1.17</strain>
    </source>
</reference>
<dbReference type="Pfam" id="PF09512">
    <property type="entry name" value="ThiW"/>
    <property type="match status" value="1"/>
</dbReference>
<dbReference type="Gene3D" id="1.10.1760.20">
    <property type="match status" value="1"/>
</dbReference>
<organism evidence="2 5">
    <name type="scientific">Enterocloster aldenensis</name>
    <dbReference type="NCBI Taxonomy" id="358742"/>
    <lineage>
        <taxon>Bacteria</taxon>
        <taxon>Bacillati</taxon>
        <taxon>Bacillota</taxon>
        <taxon>Clostridia</taxon>
        <taxon>Lachnospirales</taxon>
        <taxon>Lachnospiraceae</taxon>
        <taxon>Enterocloster</taxon>
    </lineage>
</organism>
<dbReference type="PIRSF" id="PIRSF024534">
    <property type="entry name" value="ThiW"/>
    <property type="match status" value="1"/>
</dbReference>
<accession>A0AAX1SFA8</accession>
<feature type="transmembrane region" description="Helical" evidence="1">
    <location>
        <begin position="70"/>
        <end position="89"/>
    </location>
</feature>
<reference evidence="3" key="2">
    <citation type="submission" date="2020-02" db="EMBL/GenBank/DDBJ databases">
        <authorList>
            <person name="Littmann E."/>
            <person name="Sorbara M."/>
        </authorList>
    </citation>
    <scope>NUCLEOTIDE SEQUENCE</scope>
    <source>
        <strain evidence="3">MSK.1.17</strain>
    </source>
</reference>